<name>A0A0L6W3Y9_9FIRM</name>
<dbReference type="SMART" id="SM00858">
    <property type="entry name" value="SAF"/>
    <property type="match status" value="1"/>
</dbReference>
<organism evidence="2 3">
    <name type="scientific">Thermincola ferriacetica</name>
    <dbReference type="NCBI Taxonomy" id="281456"/>
    <lineage>
        <taxon>Bacteria</taxon>
        <taxon>Bacillati</taxon>
        <taxon>Bacillota</taxon>
        <taxon>Clostridia</taxon>
        <taxon>Eubacteriales</taxon>
        <taxon>Thermincolaceae</taxon>
        <taxon>Thermincola</taxon>
    </lineage>
</organism>
<comment type="caution">
    <text evidence="2">The sequence shown here is derived from an EMBL/GenBank/DDBJ whole genome shotgun (WGS) entry which is preliminary data.</text>
</comment>
<evidence type="ECO:0000313" key="2">
    <source>
        <dbReference type="EMBL" id="KNZ70083.1"/>
    </source>
</evidence>
<dbReference type="Gene3D" id="3.90.1210.10">
    <property type="entry name" value="Antifreeze-like/N-acetylneuraminic acid synthase C-terminal domain"/>
    <property type="match status" value="1"/>
</dbReference>
<dbReference type="InterPro" id="IPR031571">
    <property type="entry name" value="RcpC_dom"/>
</dbReference>
<keyword evidence="3" id="KW-1185">Reference proteome</keyword>
<proteinExistence type="predicted"/>
<sequence length="257" mass="27691">MSNKKILFVAVFLALLTTLAMNYYLEQVKKAATNVTTKKVVVANVNIPARTVITGDMVSVKDVPEEFVHPNAVLDEEQVIGFVSGSDISAGEQVLREKILRKEGNPVSLSYQVPLGSRAMSVPINEVTGVGGLVRPGDRVDVIGTIELETSNPASNQQTGPTQTTVAHVLLQNVEVLAVGGNFTPATNRAVNQGKEDAKNNQSDTGAKNVTLAIPADKMQALTLMLDHGKVTLALRSPLDQSRYDRPPFDDTQFLKK</sequence>
<protein>
    <submittedName>
        <fullName evidence="2">Flp pilus assembly protein CpaB</fullName>
    </submittedName>
</protein>
<feature type="domain" description="SAF" evidence="1">
    <location>
        <begin position="38"/>
        <end position="100"/>
    </location>
</feature>
<evidence type="ECO:0000313" key="3">
    <source>
        <dbReference type="Proteomes" id="UP000037175"/>
    </source>
</evidence>
<dbReference type="Pfam" id="PF08666">
    <property type="entry name" value="SAF"/>
    <property type="match status" value="1"/>
</dbReference>
<dbReference type="InterPro" id="IPR017592">
    <property type="entry name" value="Pilus_assmbl_Flp-typ_CpaB"/>
</dbReference>
<dbReference type="InterPro" id="IPR013974">
    <property type="entry name" value="SAF"/>
</dbReference>
<reference evidence="3" key="1">
    <citation type="submission" date="2015-07" db="EMBL/GenBank/DDBJ databases">
        <title>Complete Genome of Thermincola ferriacetica strain Z-0001T.</title>
        <authorList>
            <person name="Lusk B."/>
            <person name="Badalamenti J.P."/>
            <person name="Parameswaran P."/>
            <person name="Bond D.R."/>
            <person name="Torres C.I."/>
        </authorList>
    </citation>
    <scope>NUCLEOTIDE SEQUENCE [LARGE SCALE GENOMIC DNA]</scope>
    <source>
        <strain evidence="3">Z-0001</strain>
    </source>
</reference>
<dbReference type="Pfam" id="PF16976">
    <property type="entry name" value="RcpC"/>
    <property type="match status" value="1"/>
</dbReference>
<gene>
    <name evidence="2" type="ORF">Tfer_1224</name>
</gene>
<accession>A0A0L6W3Y9</accession>
<dbReference type="CDD" id="cd11614">
    <property type="entry name" value="SAF_CpaB_FlgA_like"/>
    <property type="match status" value="1"/>
</dbReference>
<dbReference type="NCBIfam" id="TIGR03177">
    <property type="entry name" value="pilus_cpaB"/>
    <property type="match status" value="1"/>
</dbReference>
<dbReference type="AlphaFoldDB" id="A0A0L6W3Y9"/>
<dbReference type="RefSeq" id="WP_052217299.1">
    <property type="nucleotide sequence ID" value="NZ_LGTE01000006.1"/>
</dbReference>
<dbReference type="EMBL" id="LGTE01000006">
    <property type="protein sequence ID" value="KNZ70083.1"/>
    <property type="molecule type" value="Genomic_DNA"/>
</dbReference>
<evidence type="ECO:0000259" key="1">
    <source>
        <dbReference type="SMART" id="SM00858"/>
    </source>
</evidence>
<dbReference type="Proteomes" id="UP000037175">
    <property type="component" value="Unassembled WGS sequence"/>
</dbReference>